<gene>
    <name evidence="4" type="ORF">GCM10023331_24860</name>
</gene>
<dbReference type="InterPro" id="IPR015422">
    <property type="entry name" value="PyrdxlP-dep_Trfase_small"/>
</dbReference>
<dbReference type="InterPro" id="IPR015421">
    <property type="entry name" value="PyrdxlP-dep_Trfase_major"/>
</dbReference>
<dbReference type="EMBL" id="BAABJX010000036">
    <property type="protein sequence ID" value="GAA4838658.1"/>
    <property type="molecule type" value="Genomic_DNA"/>
</dbReference>
<evidence type="ECO:0000256" key="1">
    <source>
        <dbReference type="ARBA" id="ARBA00001933"/>
    </source>
</evidence>
<dbReference type="InterPro" id="IPR004839">
    <property type="entry name" value="Aminotransferase_I/II_large"/>
</dbReference>
<dbReference type="Proteomes" id="UP001500298">
    <property type="component" value="Unassembled WGS sequence"/>
</dbReference>
<comment type="caution">
    <text evidence="4">The sequence shown here is derived from an EMBL/GenBank/DDBJ whole genome shotgun (WGS) entry which is preliminary data.</text>
</comment>
<accession>A0ABP9DBW2</accession>
<evidence type="ECO:0000256" key="2">
    <source>
        <dbReference type="ARBA" id="ARBA00022679"/>
    </source>
</evidence>
<keyword evidence="2" id="KW-0808">Transferase</keyword>
<keyword evidence="5" id="KW-1185">Reference proteome</keyword>
<dbReference type="InterPro" id="IPR015424">
    <property type="entry name" value="PyrdxlP-dep_Trfase"/>
</dbReference>
<evidence type="ECO:0000313" key="4">
    <source>
        <dbReference type="EMBL" id="GAA4838658.1"/>
    </source>
</evidence>
<dbReference type="Pfam" id="PF00155">
    <property type="entry name" value="Aminotran_1_2"/>
    <property type="match status" value="1"/>
</dbReference>
<comment type="cofactor">
    <cofactor evidence="1">
        <name>pyridoxal 5'-phosphate</name>
        <dbReference type="ChEBI" id="CHEBI:597326"/>
    </cofactor>
</comment>
<dbReference type="GO" id="GO:0008483">
    <property type="term" value="F:transaminase activity"/>
    <property type="evidence" value="ECO:0007669"/>
    <property type="project" value="UniProtKB-KW"/>
</dbReference>
<organism evidence="4 5">
    <name type="scientific">Algivirga pacifica</name>
    <dbReference type="NCBI Taxonomy" id="1162670"/>
    <lineage>
        <taxon>Bacteria</taxon>
        <taxon>Pseudomonadati</taxon>
        <taxon>Bacteroidota</taxon>
        <taxon>Cytophagia</taxon>
        <taxon>Cytophagales</taxon>
        <taxon>Flammeovirgaceae</taxon>
        <taxon>Algivirga</taxon>
    </lineage>
</organism>
<proteinExistence type="predicted"/>
<evidence type="ECO:0000259" key="3">
    <source>
        <dbReference type="Pfam" id="PF00155"/>
    </source>
</evidence>
<feature type="domain" description="Aminotransferase class I/classII large" evidence="3">
    <location>
        <begin position="38"/>
        <end position="345"/>
    </location>
</feature>
<dbReference type="SUPFAM" id="SSF53383">
    <property type="entry name" value="PLP-dependent transferases"/>
    <property type="match status" value="1"/>
</dbReference>
<protein>
    <submittedName>
        <fullName evidence="4">Aminotransferase class I/II-fold pyridoxal phosphate-dependent enzyme</fullName>
    </submittedName>
</protein>
<evidence type="ECO:0000313" key="5">
    <source>
        <dbReference type="Proteomes" id="UP001500298"/>
    </source>
</evidence>
<dbReference type="RefSeq" id="WP_345372276.1">
    <property type="nucleotide sequence ID" value="NZ_BAABJX010000036.1"/>
</dbReference>
<name>A0ABP9DBW2_9BACT</name>
<dbReference type="Gene3D" id="3.40.640.10">
    <property type="entry name" value="Type I PLP-dependent aspartate aminotransferase-like (Major domain)"/>
    <property type="match status" value="1"/>
</dbReference>
<keyword evidence="4" id="KW-0032">Aminotransferase</keyword>
<sequence length="421" mass="47374">MLKTINGIIENASQKGIIQQSTEDQAFSNAMVRIEGKTMVNFGSCSYMGLEFHPTLKQKTKEAVEKYGTQFSSSRSYLSIGMYDELEALFARIYEKPVVLAATTTLGHFATIPTIIGDNDAVILDYQAHSSMQVAVKLLKERLVKVDRVEHNNMEQLEKKLKTLSKTYDRVWYLADGVYSMYGDFAPMKELERLLNKYKKFHLYIDDAHGMGWAGENGVGYVRTEIKHHDRMVLVMSLAKSYAATGGLLVFPNEEMKKLVKNCGSTLMFCGPIQPPMLGAALASARLHCSAELPALQQELQEKVAFTNRRLRELGIPQIVENNSPLFFIPVGVPEHVSEILLRMKKQGYFLNAAFFPAAPMKRGGLRFLITRNVSYEQIEGMLTTLQWEYVEGLETVGASLTQLAKDFGIPDFSKNLKTYC</sequence>
<dbReference type="PANTHER" id="PTHR13693">
    <property type="entry name" value="CLASS II AMINOTRANSFERASE/8-AMINO-7-OXONONANOATE SYNTHASE"/>
    <property type="match status" value="1"/>
</dbReference>
<dbReference type="Gene3D" id="3.90.1150.10">
    <property type="entry name" value="Aspartate Aminotransferase, domain 1"/>
    <property type="match status" value="1"/>
</dbReference>
<dbReference type="InterPro" id="IPR050087">
    <property type="entry name" value="AON_synthase_class-II"/>
</dbReference>
<reference evidence="5" key="1">
    <citation type="journal article" date="2019" name="Int. J. Syst. Evol. Microbiol.">
        <title>The Global Catalogue of Microorganisms (GCM) 10K type strain sequencing project: providing services to taxonomists for standard genome sequencing and annotation.</title>
        <authorList>
            <consortium name="The Broad Institute Genomics Platform"/>
            <consortium name="The Broad Institute Genome Sequencing Center for Infectious Disease"/>
            <person name="Wu L."/>
            <person name="Ma J."/>
        </authorList>
    </citation>
    <scope>NUCLEOTIDE SEQUENCE [LARGE SCALE GENOMIC DNA]</scope>
    <source>
        <strain evidence="5">JCM 18326</strain>
    </source>
</reference>
<dbReference type="PANTHER" id="PTHR13693:SF3">
    <property type="entry name" value="LD36009P"/>
    <property type="match status" value="1"/>
</dbReference>